<reference evidence="1 2" key="1">
    <citation type="journal article" date="2021" name="Elife">
        <title>Chloroplast acquisition without the gene transfer in kleptoplastic sea slugs, Plakobranchus ocellatus.</title>
        <authorList>
            <person name="Maeda T."/>
            <person name="Takahashi S."/>
            <person name="Yoshida T."/>
            <person name="Shimamura S."/>
            <person name="Takaki Y."/>
            <person name="Nagai Y."/>
            <person name="Toyoda A."/>
            <person name="Suzuki Y."/>
            <person name="Arimoto A."/>
            <person name="Ishii H."/>
            <person name="Satoh N."/>
            <person name="Nishiyama T."/>
            <person name="Hasebe M."/>
            <person name="Maruyama T."/>
            <person name="Minagawa J."/>
            <person name="Obokata J."/>
            <person name="Shigenobu S."/>
        </authorList>
    </citation>
    <scope>NUCLEOTIDE SEQUENCE [LARGE SCALE GENOMIC DNA]</scope>
</reference>
<protein>
    <submittedName>
        <fullName evidence="1">Uncharacterized protein</fullName>
    </submittedName>
</protein>
<gene>
    <name evidence="1" type="ORF">PoB_003599700</name>
</gene>
<sequence>MKSKAFSVVTLNYYRLVTISKRTARTPQADLRLSGPLSDLGTGGRGSNLRQYRRFPQIAGRKNNRSVLSCFDTEPVYASCYQCFYLNRKIPLW</sequence>
<dbReference type="EMBL" id="BLXT01004100">
    <property type="protein sequence ID" value="GFO09492.1"/>
    <property type="molecule type" value="Genomic_DNA"/>
</dbReference>
<organism evidence="1 2">
    <name type="scientific">Plakobranchus ocellatus</name>
    <dbReference type="NCBI Taxonomy" id="259542"/>
    <lineage>
        <taxon>Eukaryota</taxon>
        <taxon>Metazoa</taxon>
        <taxon>Spiralia</taxon>
        <taxon>Lophotrochozoa</taxon>
        <taxon>Mollusca</taxon>
        <taxon>Gastropoda</taxon>
        <taxon>Heterobranchia</taxon>
        <taxon>Euthyneura</taxon>
        <taxon>Panpulmonata</taxon>
        <taxon>Sacoglossa</taxon>
        <taxon>Placobranchoidea</taxon>
        <taxon>Plakobranchidae</taxon>
        <taxon>Plakobranchus</taxon>
    </lineage>
</organism>
<dbReference type="AlphaFoldDB" id="A0AAV4ARC5"/>
<dbReference type="Proteomes" id="UP000735302">
    <property type="component" value="Unassembled WGS sequence"/>
</dbReference>
<proteinExistence type="predicted"/>
<evidence type="ECO:0000313" key="1">
    <source>
        <dbReference type="EMBL" id="GFO09492.1"/>
    </source>
</evidence>
<evidence type="ECO:0000313" key="2">
    <source>
        <dbReference type="Proteomes" id="UP000735302"/>
    </source>
</evidence>
<name>A0AAV4ARC5_9GAST</name>
<accession>A0AAV4ARC5</accession>
<comment type="caution">
    <text evidence="1">The sequence shown here is derived from an EMBL/GenBank/DDBJ whole genome shotgun (WGS) entry which is preliminary data.</text>
</comment>
<keyword evidence="2" id="KW-1185">Reference proteome</keyword>